<keyword evidence="4" id="KW-1185">Reference proteome</keyword>
<dbReference type="PANTHER" id="PTHR28208:SF3">
    <property type="entry name" value="PHOSPHATIDATE PHOSPHATASE APP1"/>
    <property type="match status" value="1"/>
</dbReference>
<name>H2AU07_KAZAF</name>
<feature type="region of interest" description="Disordered" evidence="1">
    <location>
        <begin position="429"/>
        <end position="520"/>
    </location>
</feature>
<dbReference type="GO" id="GO:0030479">
    <property type="term" value="C:actin cortical patch"/>
    <property type="evidence" value="ECO:0007669"/>
    <property type="project" value="EnsemblFungi"/>
</dbReference>
<feature type="compositionally biased region" description="Low complexity" evidence="1">
    <location>
        <begin position="132"/>
        <end position="143"/>
    </location>
</feature>
<dbReference type="GeneID" id="13885815"/>
<feature type="compositionally biased region" description="Polar residues" evidence="1">
    <location>
        <begin position="436"/>
        <end position="447"/>
    </location>
</feature>
<protein>
    <recommendedName>
        <fullName evidence="2">Phosphatidate phosphatase APP1 catalytic domain-containing protein</fullName>
    </recommendedName>
</protein>
<organism evidence="3 4">
    <name type="scientific">Kazachstania africana (strain ATCC 22294 / BCRC 22015 / CBS 2517 / CECT 1963 / NBRC 1671 / NRRL Y-8276)</name>
    <name type="common">Yeast</name>
    <name type="synonym">Kluyveromyces africanus</name>
    <dbReference type="NCBI Taxonomy" id="1071382"/>
    <lineage>
        <taxon>Eukaryota</taxon>
        <taxon>Fungi</taxon>
        <taxon>Dikarya</taxon>
        <taxon>Ascomycota</taxon>
        <taxon>Saccharomycotina</taxon>
        <taxon>Saccharomycetes</taxon>
        <taxon>Saccharomycetales</taxon>
        <taxon>Saccharomycetaceae</taxon>
        <taxon>Kazachstania</taxon>
    </lineage>
</organism>
<reference evidence="3 4" key="1">
    <citation type="journal article" date="2011" name="Proc. Natl. Acad. Sci. U.S.A.">
        <title>Evolutionary erosion of yeast sex chromosomes by mating-type switching accidents.</title>
        <authorList>
            <person name="Gordon J.L."/>
            <person name="Armisen D."/>
            <person name="Proux-Wera E."/>
            <person name="Oheigeartaigh S.S."/>
            <person name="Byrne K.P."/>
            <person name="Wolfe K.H."/>
        </authorList>
    </citation>
    <scope>NUCLEOTIDE SEQUENCE [LARGE SCALE GENOMIC DNA]</scope>
    <source>
        <strain evidence="4">ATCC 22294 / BCRC 22015 / CBS 2517 / CECT 1963 / NBRC 1671 / NRRL Y-8276</strain>
    </source>
</reference>
<proteinExistence type="predicted"/>
<evidence type="ECO:0000259" key="2">
    <source>
        <dbReference type="Pfam" id="PF09949"/>
    </source>
</evidence>
<dbReference type="AlphaFoldDB" id="H2AU07"/>
<dbReference type="FunCoup" id="H2AU07">
    <property type="interactions" value="91"/>
</dbReference>
<dbReference type="PANTHER" id="PTHR28208">
    <property type="entry name" value="PHOSPHATIDATE PHOSPHATASE APP1"/>
    <property type="match status" value="1"/>
</dbReference>
<evidence type="ECO:0000256" key="1">
    <source>
        <dbReference type="SAM" id="MobiDB-lite"/>
    </source>
</evidence>
<feature type="compositionally biased region" description="Polar residues" evidence="1">
    <location>
        <begin position="477"/>
        <end position="486"/>
    </location>
</feature>
<evidence type="ECO:0000313" key="3">
    <source>
        <dbReference type="EMBL" id="CCF57857.1"/>
    </source>
</evidence>
<dbReference type="RefSeq" id="XP_003956992.1">
    <property type="nucleotide sequence ID" value="XM_003956943.1"/>
</dbReference>
<dbReference type="eggNOG" id="ENOG502QT5E">
    <property type="taxonomic scope" value="Eukaryota"/>
</dbReference>
<dbReference type="Proteomes" id="UP000005220">
    <property type="component" value="Chromosome 4"/>
</dbReference>
<sequence>MSDDQPPIGRKQKFMNLMKTTRDVYIPNIRSTISQKTAEGFRAATTPSEGRVLSHQYPLDMNIRIYPTYTTNLKPNLFETIVRFNVSVPANLNTRKNRLILSLCKQYLRTNEVDDETIEQHFDEAPLDTDTESTSSSRFTSGSKLNLAESVNSTDNNVFQRENTSKKELSVLRERVTDFLSRSVPGVATIIDVSSPDNPEEDKTFFETTDETGNVTVRLQTNYAPSSIRVTLDTPPSYPSLISKAYACNLVNPDGIGLISDIDDTIKHTGITGDKRSMFRNVFVNSAETWVIDKIPLWYNALRNAADASFFYVSNSPIQTFPVLNKYIMDTLPQGPLFLKQYSGSFWSSIMTSSANRKLDTITNILEDFPQKKFILVGDSGEQDFEAYIGTALRYPDQIIGIYIRCCKNSMSDMGLREQEVQKELNNIITRDYSKPLSSTPSSTNISPRKRPPPPPVPRKTFQLSSDQLSEIDRSRSSPAHSSDTIINDGMIETPPRLPLRKPSSSQFSNPGSSIQTVPSTLSDYDTTDLYFDRKAETWRGRVSQGIRDLIEIQKFDMGLLFFNDPEQCLEDSMARIRSLQKDNS</sequence>
<dbReference type="OrthoDB" id="541883at2759"/>
<dbReference type="InParanoid" id="H2AU07"/>
<feature type="domain" description="Phosphatidate phosphatase APP1 catalytic" evidence="2">
    <location>
        <begin position="256"/>
        <end position="406"/>
    </location>
</feature>
<dbReference type="InterPro" id="IPR052935">
    <property type="entry name" value="Mg2+_PAP"/>
</dbReference>
<dbReference type="GO" id="GO:0006629">
    <property type="term" value="P:lipid metabolic process"/>
    <property type="evidence" value="ECO:0007669"/>
    <property type="project" value="EnsemblFungi"/>
</dbReference>
<dbReference type="GO" id="GO:0008195">
    <property type="term" value="F:phosphatidate phosphatase activity"/>
    <property type="evidence" value="ECO:0007669"/>
    <property type="project" value="EnsemblFungi"/>
</dbReference>
<dbReference type="KEGG" id="kaf:KAFR_0D02100"/>
<dbReference type="Pfam" id="PF09949">
    <property type="entry name" value="APP1_cat"/>
    <property type="match status" value="1"/>
</dbReference>
<gene>
    <name evidence="3" type="primary">KAFR0D02100</name>
    <name evidence="3" type="ORF">KAFR_0D02100</name>
</gene>
<dbReference type="STRING" id="1071382.H2AU07"/>
<feature type="region of interest" description="Disordered" evidence="1">
    <location>
        <begin position="123"/>
        <end position="143"/>
    </location>
</feature>
<dbReference type="EMBL" id="HE650824">
    <property type="protein sequence ID" value="CCF57857.1"/>
    <property type="molecule type" value="Genomic_DNA"/>
</dbReference>
<accession>H2AU07</accession>
<evidence type="ECO:0000313" key="4">
    <source>
        <dbReference type="Proteomes" id="UP000005220"/>
    </source>
</evidence>
<feature type="compositionally biased region" description="Low complexity" evidence="1">
    <location>
        <begin position="501"/>
        <end position="514"/>
    </location>
</feature>
<dbReference type="InterPro" id="IPR019236">
    <property type="entry name" value="APP1_cat"/>
</dbReference>
<dbReference type="HOGENOM" id="CLU_022324_0_0_1"/>